<keyword evidence="5" id="KW-1133">Transmembrane helix</keyword>
<feature type="disulfide bond" description="Redox-active" evidence="4">
    <location>
        <begin position="76"/>
        <end position="80"/>
    </location>
</feature>
<evidence type="ECO:0000256" key="3">
    <source>
        <dbReference type="PIRSR" id="PIRSR603782-1"/>
    </source>
</evidence>
<gene>
    <name evidence="6" type="ORF">GGR95_003101</name>
</gene>
<protein>
    <submittedName>
        <fullName evidence="6">Protein SCO1/2</fullName>
    </submittedName>
</protein>
<evidence type="ECO:0000313" key="7">
    <source>
        <dbReference type="Proteomes" id="UP000530268"/>
    </source>
</evidence>
<dbReference type="Pfam" id="PF02630">
    <property type="entry name" value="SCO1-SenC"/>
    <property type="match status" value="1"/>
</dbReference>
<evidence type="ECO:0000256" key="5">
    <source>
        <dbReference type="SAM" id="Phobius"/>
    </source>
</evidence>
<comment type="similarity">
    <text evidence="1">Belongs to the SCO1/2 family.</text>
</comment>
<dbReference type="CDD" id="cd02968">
    <property type="entry name" value="SCO"/>
    <property type="match status" value="1"/>
</dbReference>
<dbReference type="EMBL" id="JACIEI010000014">
    <property type="protein sequence ID" value="MBB3995445.1"/>
    <property type="molecule type" value="Genomic_DNA"/>
</dbReference>
<comment type="caution">
    <text evidence="6">The sequence shown here is derived from an EMBL/GenBank/DDBJ whole genome shotgun (WGS) entry which is preliminary data.</text>
</comment>
<keyword evidence="4" id="KW-1015">Disulfide bond</keyword>
<keyword evidence="3" id="KW-0479">Metal-binding</keyword>
<dbReference type="InterPro" id="IPR036249">
    <property type="entry name" value="Thioredoxin-like_sf"/>
</dbReference>
<dbReference type="AlphaFoldDB" id="A0A7W6EB96"/>
<evidence type="ECO:0000256" key="4">
    <source>
        <dbReference type="PIRSR" id="PIRSR603782-2"/>
    </source>
</evidence>
<feature type="binding site" evidence="3">
    <location>
        <position position="80"/>
    </location>
    <ligand>
        <name>Cu cation</name>
        <dbReference type="ChEBI" id="CHEBI:23378"/>
    </ligand>
</feature>
<organism evidence="6 7">
    <name type="scientific">Sulfitobacter undariae</name>
    <dbReference type="NCBI Taxonomy" id="1563671"/>
    <lineage>
        <taxon>Bacteria</taxon>
        <taxon>Pseudomonadati</taxon>
        <taxon>Pseudomonadota</taxon>
        <taxon>Alphaproteobacteria</taxon>
        <taxon>Rhodobacterales</taxon>
        <taxon>Roseobacteraceae</taxon>
        <taxon>Sulfitobacter</taxon>
    </lineage>
</organism>
<dbReference type="FunFam" id="3.40.30.10:FF:000013">
    <property type="entry name" value="Blast:Protein SCO1 homolog, mitochondrial"/>
    <property type="match status" value="1"/>
</dbReference>
<keyword evidence="5" id="KW-0812">Transmembrane</keyword>
<dbReference type="PANTHER" id="PTHR12151">
    <property type="entry name" value="ELECTRON TRANSPORT PROTIN SCO1/SENC FAMILY MEMBER"/>
    <property type="match status" value="1"/>
</dbReference>
<evidence type="ECO:0000256" key="2">
    <source>
        <dbReference type="ARBA" id="ARBA00023008"/>
    </source>
</evidence>
<accession>A0A7W6EB96</accession>
<feature type="binding site" evidence="3">
    <location>
        <position position="166"/>
    </location>
    <ligand>
        <name>Cu cation</name>
        <dbReference type="ChEBI" id="CHEBI:23378"/>
    </ligand>
</feature>
<evidence type="ECO:0000313" key="6">
    <source>
        <dbReference type="EMBL" id="MBB3995445.1"/>
    </source>
</evidence>
<dbReference type="PANTHER" id="PTHR12151:SF25">
    <property type="entry name" value="LINALOOL DEHYDRATASE_ISOMERASE DOMAIN-CONTAINING PROTEIN"/>
    <property type="match status" value="1"/>
</dbReference>
<evidence type="ECO:0000256" key="1">
    <source>
        <dbReference type="ARBA" id="ARBA00010996"/>
    </source>
</evidence>
<feature type="transmembrane region" description="Helical" evidence="5">
    <location>
        <begin position="6"/>
        <end position="26"/>
    </location>
</feature>
<proteinExistence type="inferred from homology"/>
<reference evidence="6 7" key="1">
    <citation type="submission" date="2020-08" db="EMBL/GenBank/DDBJ databases">
        <title>Genomic Encyclopedia of Type Strains, Phase IV (KMG-IV): sequencing the most valuable type-strain genomes for metagenomic binning, comparative biology and taxonomic classification.</title>
        <authorList>
            <person name="Goeker M."/>
        </authorList>
    </citation>
    <scope>NUCLEOTIDE SEQUENCE [LARGE SCALE GENOMIC DNA]</scope>
    <source>
        <strain evidence="6 7">DSM 102234</strain>
    </source>
</reference>
<keyword evidence="7" id="KW-1185">Reference proteome</keyword>
<keyword evidence="2 3" id="KW-0186">Copper</keyword>
<dbReference type="InterPro" id="IPR003782">
    <property type="entry name" value="SCO1/SenC"/>
</dbReference>
<dbReference type="RefSeq" id="WP_246423409.1">
    <property type="nucleotide sequence ID" value="NZ_JACIEI010000014.1"/>
</dbReference>
<name>A0A7W6EB96_9RHOB</name>
<keyword evidence="5" id="KW-0472">Membrane</keyword>
<dbReference type="Proteomes" id="UP000530268">
    <property type="component" value="Unassembled WGS sequence"/>
</dbReference>
<dbReference type="Gene3D" id="3.40.30.10">
    <property type="entry name" value="Glutaredoxin"/>
    <property type="match status" value="1"/>
</dbReference>
<sequence>MKKVRVILWSMVVIATTVVGGVWIAGGFQNKLPASRTISTAGFAADFELTDYKGMVQTDEDFRGQWMLVFFGFTNCPDVCPMGLSTIAQVLDDLGAVGEALQPVFITVDPARDTPAVLAEYVPQFDTRIIGLSGSAEQIERTGKAFKIYYQRNEDEAAPDGYTMGHTSSFLLFDPNGEFVRIYEYNQKPTEIVSDLQKRLGA</sequence>
<feature type="binding site" evidence="3">
    <location>
        <position position="76"/>
    </location>
    <ligand>
        <name>Cu cation</name>
        <dbReference type="ChEBI" id="CHEBI:23378"/>
    </ligand>
</feature>
<dbReference type="GO" id="GO:0046872">
    <property type="term" value="F:metal ion binding"/>
    <property type="evidence" value="ECO:0007669"/>
    <property type="project" value="UniProtKB-KW"/>
</dbReference>
<dbReference type="SUPFAM" id="SSF52833">
    <property type="entry name" value="Thioredoxin-like"/>
    <property type="match status" value="1"/>
</dbReference>